<feature type="transmembrane region" description="Helical" evidence="1">
    <location>
        <begin position="38"/>
        <end position="56"/>
    </location>
</feature>
<accession>A0A5J5T2G9</accession>
<gene>
    <name evidence="2" type="ORF">ES319_A13G091500v1</name>
</gene>
<protein>
    <submittedName>
        <fullName evidence="2">Uncharacterized protein</fullName>
    </submittedName>
</protein>
<keyword evidence="3" id="KW-1185">Reference proteome</keyword>
<dbReference type="AlphaFoldDB" id="A0A5J5T2G9"/>
<name>A0A5J5T2G9_GOSBA</name>
<evidence type="ECO:0000313" key="3">
    <source>
        <dbReference type="Proteomes" id="UP000327439"/>
    </source>
</evidence>
<evidence type="ECO:0000256" key="1">
    <source>
        <dbReference type="SAM" id="Phobius"/>
    </source>
</evidence>
<keyword evidence="1" id="KW-1133">Transmembrane helix</keyword>
<keyword evidence="1" id="KW-0812">Transmembrane</keyword>
<organism evidence="2 3">
    <name type="scientific">Gossypium barbadense</name>
    <name type="common">Sea Island cotton</name>
    <name type="synonym">Hibiscus barbadensis</name>
    <dbReference type="NCBI Taxonomy" id="3634"/>
    <lineage>
        <taxon>Eukaryota</taxon>
        <taxon>Viridiplantae</taxon>
        <taxon>Streptophyta</taxon>
        <taxon>Embryophyta</taxon>
        <taxon>Tracheophyta</taxon>
        <taxon>Spermatophyta</taxon>
        <taxon>Magnoliopsida</taxon>
        <taxon>eudicotyledons</taxon>
        <taxon>Gunneridae</taxon>
        <taxon>Pentapetalae</taxon>
        <taxon>rosids</taxon>
        <taxon>malvids</taxon>
        <taxon>Malvales</taxon>
        <taxon>Malvaceae</taxon>
        <taxon>Malvoideae</taxon>
        <taxon>Gossypium</taxon>
    </lineage>
</organism>
<keyword evidence="1" id="KW-0472">Membrane</keyword>
<evidence type="ECO:0000313" key="2">
    <source>
        <dbReference type="EMBL" id="KAB2048109.1"/>
    </source>
</evidence>
<feature type="transmembrane region" description="Helical" evidence="1">
    <location>
        <begin position="76"/>
        <end position="95"/>
    </location>
</feature>
<sequence>MAVNQLAGINTIFQSFAYNLPHSPSSLLPIIWMGEGKALLFLITVIFLLHKLRHFLSVGLMQQPTSFDRASSPFDGVRFSFFVSLFYIGLGFGCYF</sequence>
<reference evidence="3" key="1">
    <citation type="journal article" date="2020" name="Nat. Genet.">
        <title>Genomic diversifications of five Gossypium allopolyploid species and their impact on cotton improvement.</title>
        <authorList>
            <person name="Chen Z.J."/>
            <person name="Sreedasyam A."/>
            <person name="Ando A."/>
            <person name="Song Q."/>
            <person name="De Santiago L.M."/>
            <person name="Hulse-Kemp A.M."/>
            <person name="Ding M."/>
            <person name="Ye W."/>
            <person name="Kirkbride R.C."/>
            <person name="Jenkins J."/>
            <person name="Plott C."/>
            <person name="Lovell J."/>
            <person name="Lin Y.M."/>
            <person name="Vaughn R."/>
            <person name="Liu B."/>
            <person name="Simpson S."/>
            <person name="Scheffler B.E."/>
            <person name="Wen L."/>
            <person name="Saski C.A."/>
            <person name="Grover C.E."/>
            <person name="Hu G."/>
            <person name="Conover J.L."/>
            <person name="Carlson J.W."/>
            <person name="Shu S."/>
            <person name="Boston L.B."/>
            <person name="Williams M."/>
            <person name="Peterson D.G."/>
            <person name="McGee K."/>
            <person name="Jones D.C."/>
            <person name="Wendel J.F."/>
            <person name="Stelly D.M."/>
            <person name="Grimwood J."/>
            <person name="Schmutz J."/>
        </authorList>
    </citation>
    <scope>NUCLEOTIDE SEQUENCE [LARGE SCALE GENOMIC DNA]</scope>
    <source>
        <strain evidence="3">cv. 3-79</strain>
    </source>
</reference>
<proteinExistence type="predicted"/>
<dbReference type="Proteomes" id="UP000327439">
    <property type="component" value="Chromosome A13"/>
</dbReference>
<dbReference type="EMBL" id="CM018214">
    <property type="protein sequence ID" value="KAB2048109.1"/>
    <property type="molecule type" value="Genomic_DNA"/>
</dbReference>